<protein>
    <submittedName>
        <fullName evidence="1">Uncharacterized protein</fullName>
    </submittedName>
</protein>
<comment type="caution">
    <text evidence="1">The sequence shown here is derived from an EMBL/GenBank/DDBJ whole genome shotgun (WGS) entry which is preliminary data.</text>
</comment>
<keyword evidence="2" id="KW-1185">Reference proteome</keyword>
<dbReference type="AlphaFoldDB" id="A0AAE0ZKP8"/>
<reference evidence="1" key="1">
    <citation type="journal article" date="2023" name="G3 (Bethesda)">
        <title>A reference genome for the long-term kleptoplast-retaining sea slug Elysia crispata morphotype clarki.</title>
        <authorList>
            <person name="Eastman K.E."/>
            <person name="Pendleton A.L."/>
            <person name="Shaikh M.A."/>
            <person name="Suttiyut T."/>
            <person name="Ogas R."/>
            <person name="Tomko P."/>
            <person name="Gavelis G."/>
            <person name="Widhalm J.R."/>
            <person name="Wisecaver J.H."/>
        </authorList>
    </citation>
    <scope>NUCLEOTIDE SEQUENCE</scope>
    <source>
        <strain evidence="1">ECLA1</strain>
    </source>
</reference>
<accession>A0AAE0ZKP8</accession>
<name>A0AAE0ZKP8_9GAST</name>
<dbReference type="EMBL" id="JAWDGP010003792">
    <property type="protein sequence ID" value="KAK3770691.1"/>
    <property type="molecule type" value="Genomic_DNA"/>
</dbReference>
<organism evidence="1 2">
    <name type="scientific">Elysia crispata</name>
    <name type="common">lettuce slug</name>
    <dbReference type="NCBI Taxonomy" id="231223"/>
    <lineage>
        <taxon>Eukaryota</taxon>
        <taxon>Metazoa</taxon>
        <taxon>Spiralia</taxon>
        <taxon>Lophotrochozoa</taxon>
        <taxon>Mollusca</taxon>
        <taxon>Gastropoda</taxon>
        <taxon>Heterobranchia</taxon>
        <taxon>Euthyneura</taxon>
        <taxon>Panpulmonata</taxon>
        <taxon>Sacoglossa</taxon>
        <taxon>Placobranchoidea</taxon>
        <taxon>Plakobranchidae</taxon>
        <taxon>Elysia</taxon>
    </lineage>
</organism>
<gene>
    <name evidence="1" type="ORF">RRG08_037883</name>
</gene>
<evidence type="ECO:0000313" key="2">
    <source>
        <dbReference type="Proteomes" id="UP001283361"/>
    </source>
</evidence>
<sequence>MGLGDRRVERLPWDSLNAALTVGKAKTGQVFCADGPLIGQFDHRINASQYVSVYYKFAEIVDRLSKTFISRHCTATMTLTLPRHATAAKYHMTTTTKTK</sequence>
<dbReference type="Proteomes" id="UP001283361">
    <property type="component" value="Unassembled WGS sequence"/>
</dbReference>
<evidence type="ECO:0000313" key="1">
    <source>
        <dbReference type="EMBL" id="KAK3770691.1"/>
    </source>
</evidence>
<proteinExistence type="predicted"/>